<dbReference type="OrthoDB" id="6080404at2759"/>
<gene>
    <name evidence="2" type="ORF">PanWU01x14_198880</name>
</gene>
<protein>
    <recommendedName>
        <fullName evidence="1">Flotillin-like</fullName>
    </recommendedName>
</protein>
<dbReference type="STRING" id="3476.A0A2P5BYP8"/>
<evidence type="ECO:0000256" key="1">
    <source>
        <dbReference type="RuleBase" id="RU366054"/>
    </source>
</evidence>
<sequence length="271" mass="30715">MTQSSLKRRGFSSFSHAPVRCLAIIFTFEVQAISFEKLPFIHHVIFTIAPRLDDELSLQCYTKLISPHDKLSHHVKEPVEGIIKGETRILMTSMTMEEIFKGNKEFKQEEKVIVGEVGMESEIRTKLRDHLIHQNATKIDAEMKIVSMQRQGEGKKKEIRVKTEVKVAEVKTVKAVVLREVELQRAVERMNTLTITDIAKINAEAVQHRLQPEISIWNTSNGSGDNHNGAAPGESEVSMKEVAGVYLMLPPLFKTIQECKQECSHCLGWKP</sequence>
<comment type="caution">
    <text evidence="2">The sequence shown here is derived from an EMBL/GenBank/DDBJ whole genome shotgun (WGS) entry which is preliminary data.</text>
</comment>
<evidence type="ECO:0000313" key="3">
    <source>
        <dbReference type="Proteomes" id="UP000237105"/>
    </source>
</evidence>
<dbReference type="EMBL" id="JXTB01000201">
    <property type="protein sequence ID" value="PON53891.1"/>
    <property type="molecule type" value="Genomic_DNA"/>
</dbReference>
<dbReference type="Proteomes" id="UP000237105">
    <property type="component" value="Unassembled WGS sequence"/>
</dbReference>
<comment type="similarity">
    <text evidence="1">Belongs to the band 7/mec-2 family. Flotillin subfamily.</text>
</comment>
<accession>A0A2P5BYP8</accession>
<keyword evidence="1" id="KW-0472">Membrane</keyword>
<comment type="subcellular location">
    <subcellularLocation>
        <location evidence="1">Cell membrane</location>
        <topology evidence="1">Lipid-anchor</topology>
    </subcellularLocation>
    <subcellularLocation>
        <location evidence="1">Membrane</location>
        <location evidence="1">Caveola</location>
    </subcellularLocation>
</comment>
<reference evidence="3" key="1">
    <citation type="submission" date="2016-06" db="EMBL/GenBank/DDBJ databases">
        <title>Parallel loss of symbiosis genes in relatives of nitrogen-fixing non-legume Parasponia.</title>
        <authorList>
            <person name="Van Velzen R."/>
            <person name="Holmer R."/>
            <person name="Bu F."/>
            <person name="Rutten L."/>
            <person name="Van Zeijl A."/>
            <person name="Liu W."/>
            <person name="Santuari L."/>
            <person name="Cao Q."/>
            <person name="Sharma T."/>
            <person name="Shen D."/>
            <person name="Roswanjaya Y."/>
            <person name="Wardhani T."/>
            <person name="Kalhor M.S."/>
            <person name="Jansen J."/>
            <person name="Van den Hoogen J."/>
            <person name="Gungor B."/>
            <person name="Hartog M."/>
            <person name="Hontelez J."/>
            <person name="Verver J."/>
            <person name="Yang W.-C."/>
            <person name="Schijlen E."/>
            <person name="Repin R."/>
            <person name="Schilthuizen M."/>
            <person name="Schranz E."/>
            <person name="Heidstra R."/>
            <person name="Miyata K."/>
            <person name="Fedorova E."/>
            <person name="Kohlen W."/>
            <person name="Bisseling T."/>
            <person name="Smit S."/>
            <person name="Geurts R."/>
        </authorList>
    </citation>
    <scope>NUCLEOTIDE SEQUENCE [LARGE SCALE GENOMIC DNA]</scope>
    <source>
        <strain evidence="3">cv. WU1-14</strain>
    </source>
</reference>
<dbReference type="PANTHER" id="PTHR13806:SF31">
    <property type="entry name" value="FLOTILLIN-LIKE PROTEIN 1-RELATED"/>
    <property type="match status" value="1"/>
</dbReference>
<dbReference type="GO" id="GO:0005901">
    <property type="term" value="C:caveola"/>
    <property type="evidence" value="ECO:0007669"/>
    <property type="project" value="UniProtKB-SubCell"/>
</dbReference>
<keyword evidence="3" id="KW-1185">Reference proteome</keyword>
<evidence type="ECO:0000313" key="2">
    <source>
        <dbReference type="EMBL" id="PON53891.1"/>
    </source>
</evidence>
<dbReference type="AlphaFoldDB" id="A0A2P5BYP8"/>
<dbReference type="InterPro" id="IPR027705">
    <property type="entry name" value="Flotillin_fam"/>
</dbReference>
<organism evidence="2 3">
    <name type="scientific">Parasponia andersonii</name>
    <name type="common">Sponia andersonii</name>
    <dbReference type="NCBI Taxonomy" id="3476"/>
    <lineage>
        <taxon>Eukaryota</taxon>
        <taxon>Viridiplantae</taxon>
        <taxon>Streptophyta</taxon>
        <taxon>Embryophyta</taxon>
        <taxon>Tracheophyta</taxon>
        <taxon>Spermatophyta</taxon>
        <taxon>Magnoliopsida</taxon>
        <taxon>eudicotyledons</taxon>
        <taxon>Gunneridae</taxon>
        <taxon>Pentapetalae</taxon>
        <taxon>rosids</taxon>
        <taxon>fabids</taxon>
        <taxon>Rosales</taxon>
        <taxon>Cannabaceae</taxon>
        <taxon>Parasponia</taxon>
    </lineage>
</organism>
<proteinExistence type="inferred from homology"/>
<dbReference type="PANTHER" id="PTHR13806">
    <property type="entry name" value="FLOTILLIN-RELATED"/>
    <property type="match status" value="1"/>
</dbReference>
<keyword evidence="1" id="KW-1003">Cell membrane</keyword>
<name>A0A2P5BYP8_PARAD</name>